<dbReference type="RefSeq" id="WP_036084474.1">
    <property type="nucleotide sequence ID" value="NZ_CBCSHQ010000001.1"/>
</dbReference>
<comment type="caution">
    <text evidence="2">The sequence shown here is derived from an EMBL/GenBank/DDBJ whole genome shotgun (WGS) entry which is preliminary data.</text>
</comment>
<evidence type="ECO:0000313" key="2">
    <source>
        <dbReference type="EMBL" id="KGL42677.1"/>
    </source>
</evidence>
<reference evidence="2 3" key="1">
    <citation type="submission" date="2014-05" db="EMBL/GenBank/DDBJ databases">
        <title>Novel Listeriaceae from food processing environments.</title>
        <authorList>
            <person name="den Bakker H.C."/>
        </authorList>
    </citation>
    <scope>NUCLEOTIDE SEQUENCE [LARGE SCALE GENOMIC DNA]</scope>
    <source>
        <strain evidence="2 3">FSL A5-0281</strain>
    </source>
</reference>
<dbReference type="eggNOG" id="ENOG50339XP">
    <property type="taxonomic scope" value="Bacteria"/>
</dbReference>
<dbReference type="OrthoDB" id="2452459at2"/>
<dbReference type="AlphaFoldDB" id="A0A099WCD6"/>
<protein>
    <submittedName>
        <fullName evidence="2">Uncharacterized protein</fullName>
    </submittedName>
</protein>
<name>A0A099WCD6_9LIST</name>
<dbReference type="Proteomes" id="UP000029844">
    <property type="component" value="Unassembled WGS sequence"/>
</dbReference>
<sequence length="299" mass="34425">MARINDAFVTGIGKMTLEEIALHEDFNLIKNRLICSTKNCDSRLTFASRKELNYLRTYRGDNHSEDCILNFDREELKRKGEKIAEIEGGLTRAKLKSRNKDFFKKLYIPTRATDTTKGKNANQIKSDSKNPRNYIDAKLNTDGTGDVLTETEQNGTRVRSPRINSRELNQISEKDVGQIIKANGYISEISLTDNNSAKVYVKFNNSRAVYILPPSFFSDEITANQINDYLRVMHTYIARKERKKLQIITLCEVKKIAHKNEIQELYINSYNWIDLAIETEPPKFLDLPNFVAQVVTKVF</sequence>
<evidence type="ECO:0000256" key="1">
    <source>
        <dbReference type="SAM" id="MobiDB-lite"/>
    </source>
</evidence>
<proteinExistence type="predicted"/>
<accession>A0A099WCD6</accession>
<feature type="compositionally biased region" description="Polar residues" evidence="1">
    <location>
        <begin position="150"/>
        <end position="159"/>
    </location>
</feature>
<feature type="compositionally biased region" description="Polar residues" evidence="1">
    <location>
        <begin position="116"/>
        <end position="125"/>
    </location>
</feature>
<dbReference type="GeneID" id="58716623"/>
<gene>
    <name evidence="2" type="ORF">EP57_04245</name>
</gene>
<dbReference type="EMBL" id="JNFA01000011">
    <property type="protein sequence ID" value="KGL42677.1"/>
    <property type="molecule type" value="Genomic_DNA"/>
</dbReference>
<keyword evidence="3" id="KW-1185">Reference proteome</keyword>
<feature type="region of interest" description="Disordered" evidence="1">
    <location>
        <begin position="116"/>
        <end position="159"/>
    </location>
</feature>
<evidence type="ECO:0000313" key="3">
    <source>
        <dbReference type="Proteomes" id="UP000029844"/>
    </source>
</evidence>
<organism evidence="2 3">
    <name type="scientific">Listeria booriae</name>
    <dbReference type="NCBI Taxonomy" id="1552123"/>
    <lineage>
        <taxon>Bacteria</taxon>
        <taxon>Bacillati</taxon>
        <taxon>Bacillota</taxon>
        <taxon>Bacilli</taxon>
        <taxon>Bacillales</taxon>
        <taxon>Listeriaceae</taxon>
        <taxon>Listeria</taxon>
    </lineage>
</organism>